<reference evidence="1 2" key="1">
    <citation type="journal article" date="2008" name="Int. J. Syst. Evol. Microbiol.">
        <title>Neptunomonas japonica sp. nov., an Osedax japonicus symbiont-like bacterium isolated from sediment adjacent to sperm whale carcasses off Kagoshima, Japan.</title>
        <authorList>
            <person name="Miyazaki M."/>
            <person name="Nogi Y."/>
            <person name="Fujiwara Y."/>
            <person name="Kawato M."/>
            <person name="Kubokawa K."/>
            <person name="Horikoshi K."/>
        </authorList>
    </citation>
    <scope>NUCLEOTIDE SEQUENCE [LARGE SCALE GENOMIC DNA]</scope>
    <source>
        <strain evidence="1 2">JAMM 1380</strain>
    </source>
</reference>
<protein>
    <recommendedName>
        <fullName evidence="3">Chemotaxis protein</fullName>
    </recommendedName>
</protein>
<sequence length="246" mass="26764">MNKDIGIIILVISFLALIVAESMTTSSVRWAAEMGLFFGILLVGLPGIRGNKSPSGAAQQPPSVLEKEVLAPIFDQIEQIITHEALIIKQEVARTDGIIKEAVQVLGDSFKAVNLLSSQHRELSIELFNKANNPSIAATNYRYVSEHAQVIDALGEQLEGALSDAVSSLQFEDLSSQALTALNQNTHLLTQVAEQLKLISFHDATQIQTQLDNLLHSCRAIKLQQSIAVKRPVTQVGMQAGDVEIF</sequence>
<name>A0A7R6PK26_9GAMM</name>
<dbReference type="Proteomes" id="UP000595332">
    <property type="component" value="Chromosome"/>
</dbReference>
<gene>
    <name evidence="1" type="ORF">NEJAP_3105</name>
</gene>
<evidence type="ECO:0008006" key="3">
    <source>
        <dbReference type="Google" id="ProtNLM"/>
    </source>
</evidence>
<dbReference type="RefSeq" id="WP_236590968.1">
    <property type="nucleotide sequence ID" value="NZ_AP014546.1"/>
</dbReference>
<keyword evidence="2" id="KW-1185">Reference proteome</keyword>
<accession>A0A7R6PK26</accession>
<dbReference type="AlphaFoldDB" id="A0A7R6PK26"/>
<organism evidence="1 2">
    <name type="scientific">Neptunomonas japonica JAMM 1380</name>
    <dbReference type="NCBI Taxonomy" id="1441457"/>
    <lineage>
        <taxon>Bacteria</taxon>
        <taxon>Pseudomonadati</taxon>
        <taxon>Pseudomonadota</taxon>
        <taxon>Gammaproteobacteria</taxon>
        <taxon>Oceanospirillales</taxon>
        <taxon>Oceanospirillaceae</taxon>
        <taxon>Neptunomonas</taxon>
    </lineage>
</organism>
<dbReference type="EMBL" id="AP014546">
    <property type="protein sequence ID" value="BBB31043.1"/>
    <property type="molecule type" value="Genomic_DNA"/>
</dbReference>
<evidence type="ECO:0000313" key="1">
    <source>
        <dbReference type="EMBL" id="BBB31043.1"/>
    </source>
</evidence>
<evidence type="ECO:0000313" key="2">
    <source>
        <dbReference type="Proteomes" id="UP000595332"/>
    </source>
</evidence>
<dbReference type="KEGG" id="njp:NEJAP_3105"/>
<proteinExistence type="predicted"/>